<reference evidence="3" key="1">
    <citation type="submission" date="2020-10" db="EMBL/GenBank/DDBJ databases">
        <authorList>
            <person name="Han B."/>
            <person name="Lu T."/>
            <person name="Zhao Q."/>
            <person name="Huang X."/>
            <person name="Zhao Y."/>
        </authorList>
    </citation>
    <scope>NUCLEOTIDE SEQUENCE</scope>
</reference>
<name>A0A811NCK2_9POAL</name>
<accession>A0A811NCK2</accession>
<feature type="domain" description="DUF4220" evidence="2">
    <location>
        <begin position="46"/>
        <end position="200"/>
    </location>
</feature>
<gene>
    <name evidence="3" type="ORF">NCGR_LOCUS14682</name>
</gene>
<comment type="caution">
    <text evidence="3">The sequence shown here is derived from an EMBL/GenBank/DDBJ whole genome shotgun (WGS) entry which is preliminary data.</text>
</comment>
<sequence>MQQLQQQERSQHGEPLVGEVAPPLLVMGEDRRQVVNHPHRYVFTNGSGDNNGLVTLDKIWQSDNVLLTIPKLKDLCLSYALFKLMRCRFARYKISDVDSVRMLAFSRSLLLMEGGHDRVFRVIADELCFVHDYYYPSSSISYAMKAQHQRGQLTQIECHFWCTQLLAASKRRHKNFGSLYVDLVVVFLLLALVLSTERWGASNHNRTASLHRIHVGDRFIRACNGKGTADIILTWHIATCILEVRHPYRHDMVEDSSLVAHQHKIVATHLSRYCAYLMTWFPEILPDEVEWSKTLYDAVHQDATRVISVRAATSLQLAPEAEYLELVQLLSEGSRHEVLQNGVRLGKQLVEELNEAEETAWAMLADFWVEMILYGVAPSNNLRGHSKAIARGGEVITLLWALLFHVGIVSRPGETGRAAIAASV</sequence>
<dbReference type="Pfam" id="PF13968">
    <property type="entry name" value="DUF4220"/>
    <property type="match status" value="1"/>
</dbReference>
<organism evidence="3 4">
    <name type="scientific">Miscanthus lutarioriparius</name>
    <dbReference type="NCBI Taxonomy" id="422564"/>
    <lineage>
        <taxon>Eukaryota</taxon>
        <taxon>Viridiplantae</taxon>
        <taxon>Streptophyta</taxon>
        <taxon>Embryophyta</taxon>
        <taxon>Tracheophyta</taxon>
        <taxon>Spermatophyta</taxon>
        <taxon>Magnoliopsida</taxon>
        <taxon>Liliopsida</taxon>
        <taxon>Poales</taxon>
        <taxon>Poaceae</taxon>
        <taxon>PACMAD clade</taxon>
        <taxon>Panicoideae</taxon>
        <taxon>Andropogonodae</taxon>
        <taxon>Andropogoneae</taxon>
        <taxon>Saccharinae</taxon>
        <taxon>Miscanthus</taxon>
    </lineage>
</organism>
<keyword evidence="1" id="KW-0472">Membrane</keyword>
<evidence type="ECO:0000313" key="4">
    <source>
        <dbReference type="Proteomes" id="UP000604825"/>
    </source>
</evidence>
<protein>
    <recommendedName>
        <fullName evidence="2">DUF4220 domain-containing protein</fullName>
    </recommendedName>
</protein>
<dbReference type="Proteomes" id="UP000604825">
    <property type="component" value="Unassembled WGS sequence"/>
</dbReference>
<keyword evidence="1" id="KW-0812">Transmembrane</keyword>
<evidence type="ECO:0000256" key="1">
    <source>
        <dbReference type="SAM" id="Phobius"/>
    </source>
</evidence>
<dbReference type="EMBL" id="CAJGYO010000003">
    <property type="protein sequence ID" value="CAD6221405.1"/>
    <property type="molecule type" value="Genomic_DNA"/>
</dbReference>
<dbReference type="PANTHER" id="PTHR31325">
    <property type="entry name" value="OS01G0798800 PROTEIN-RELATED"/>
    <property type="match status" value="1"/>
</dbReference>
<dbReference type="InterPro" id="IPR007658">
    <property type="entry name" value="DUF594"/>
</dbReference>
<keyword evidence="4" id="KW-1185">Reference proteome</keyword>
<dbReference type="AlphaFoldDB" id="A0A811NCK2"/>
<dbReference type="InterPro" id="IPR025315">
    <property type="entry name" value="DUF4220"/>
</dbReference>
<evidence type="ECO:0000313" key="3">
    <source>
        <dbReference type="EMBL" id="CAD6221405.1"/>
    </source>
</evidence>
<evidence type="ECO:0000259" key="2">
    <source>
        <dbReference type="Pfam" id="PF13968"/>
    </source>
</evidence>
<dbReference type="OrthoDB" id="693467at2759"/>
<proteinExistence type="predicted"/>
<feature type="transmembrane region" description="Helical" evidence="1">
    <location>
        <begin position="179"/>
        <end position="196"/>
    </location>
</feature>
<dbReference type="Pfam" id="PF04578">
    <property type="entry name" value="DUF594"/>
    <property type="match status" value="1"/>
</dbReference>
<keyword evidence="1" id="KW-1133">Transmembrane helix</keyword>